<dbReference type="SUPFAM" id="SSF56784">
    <property type="entry name" value="HAD-like"/>
    <property type="match status" value="1"/>
</dbReference>
<name>A0ABT4U2C0_9ACTN</name>
<proteinExistence type="predicted"/>
<sequence length="53" mass="6084">MEEALGEVRRRGVPVVAYTESIAYWTEWRMRETGLDGMVDILYSSPDTTSRTT</sequence>
<accession>A0ABT4U2C0</accession>
<gene>
    <name evidence="1" type="ORF">O4J56_08460</name>
</gene>
<organism evidence="1 2">
    <name type="scientific">Nocardiopsis endophytica</name>
    <dbReference type="NCBI Taxonomy" id="3018445"/>
    <lineage>
        <taxon>Bacteria</taxon>
        <taxon>Bacillati</taxon>
        <taxon>Actinomycetota</taxon>
        <taxon>Actinomycetes</taxon>
        <taxon>Streptosporangiales</taxon>
        <taxon>Nocardiopsidaceae</taxon>
        <taxon>Nocardiopsis</taxon>
    </lineage>
</organism>
<comment type="caution">
    <text evidence="1">The sequence shown here is derived from an EMBL/GenBank/DDBJ whole genome shotgun (WGS) entry which is preliminary data.</text>
</comment>
<dbReference type="InterPro" id="IPR036412">
    <property type="entry name" value="HAD-like_sf"/>
</dbReference>
<evidence type="ECO:0000313" key="1">
    <source>
        <dbReference type="EMBL" id="MDA2810664.1"/>
    </source>
</evidence>
<evidence type="ECO:0008006" key="3">
    <source>
        <dbReference type="Google" id="ProtNLM"/>
    </source>
</evidence>
<keyword evidence="2" id="KW-1185">Reference proteome</keyword>
<dbReference type="Proteomes" id="UP001527866">
    <property type="component" value="Unassembled WGS sequence"/>
</dbReference>
<evidence type="ECO:0000313" key="2">
    <source>
        <dbReference type="Proteomes" id="UP001527866"/>
    </source>
</evidence>
<protein>
    <recommendedName>
        <fullName evidence="3">Isochorismatase family protein</fullName>
    </recommendedName>
</protein>
<reference evidence="1 2" key="1">
    <citation type="submission" date="2023-01" db="EMBL/GenBank/DDBJ databases">
        <title>Draft genome sequence of Nocardiopsis sp. RSe5-2 isolated from halophytes.</title>
        <authorList>
            <person name="Duangmal K."/>
            <person name="Chantavorakit T."/>
        </authorList>
    </citation>
    <scope>NUCLEOTIDE SEQUENCE [LARGE SCALE GENOMIC DNA]</scope>
    <source>
        <strain evidence="1 2">RSe5-2</strain>
    </source>
</reference>
<dbReference type="EMBL" id="JAQFWQ010000017">
    <property type="protein sequence ID" value="MDA2810664.1"/>
    <property type="molecule type" value="Genomic_DNA"/>
</dbReference>